<gene>
    <name evidence="1" type="ORF">E3W66_04325</name>
</gene>
<evidence type="ECO:0000313" key="2">
    <source>
        <dbReference type="Proteomes" id="UP000298133"/>
    </source>
</evidence>
<proteinExistence type="predicted"/>
<dbReference type="OrthoDB" id="5731018at2"/>
<protein>
    <recommendedName>
        <fullName evidence="3">Preprotein translocase subunit YajC</fullName>
    </recommendedName>
</protein>
<dbReference type="EMBL" id="SPIA01000001">
    <property type="protein sequence ID" value="TFH69159.1"/>
    <property type="molecule type" value="Genomic_DNA"/>
</dbReference>
<comment type="caution">
    <text evidence="1">The sequence shown here is derived from an EMBL/GenBank/DDBJ whole genome shotgun (WGS) entry which is preliminary data.</text>
</comment>
<accession>A0A4Y8UNG9</accession>
<name>A0A4Y8UNG9_9GAMM</name>
<evidence type="ECO:0008006" key="3">
    <source>
        <dbReference type="Google" id="ProtNLM"/>
    </source>
</evidence>
<keyword evidence="2" id="KW-1185">Reference proteome</keyword>
<sequence>MIWLLMVFLLVAAISPIMMMRQSPRQRRISRLRSAALTQGVKVALIARPTGRGSSTRDEVKDQQFARYWLPLAEPQQSAGAVLHRIDSNGWESAYPGWVWRDKPHQRAADPQLTALIATLPPAVLALSWDGGSVGVIWDESGDVGDVELIADRLRQLKLWRERLILAKT</sequence>
<evidence type="ECO:0000313" key="1">
    <source>
        <dbReference type="EMBL" id="TFH69159.1"/>
    </source>
</evidence>
<reference evidence="1 2" key="1">
    <citation type="submission" date="2019-03" db="EMBL/GenBank/DDBJ databases">
        <title>Draft genome of Gammaproteobacteria bacterium LSUCC0057, a member of the SAR92 clade.</title>
        <authorList>
            <person name="Lanclos V.C."/>
            <person name="Doiron C."/>
            <person name="Henson M.W."/>
            <person name="Thrash J.C."/>
        </authorList>
    </citation>
    <scope>NUCLEOTIDE SEQUENCE [LARGE SCALE GENOMIC DNA]</scope>
    <source>
        <strain evidence="1 2">LSUCC0057</strain>
    </source>
</reference>
<dbReference type="AlphaFoldDB" id="A0A4Y8UNG9"/>
<dbReference type="Proteomes" id="UP000298133">
    <property type="component" value="Unassembled WGS sequence"/>
</dbReference>
<organism evidence="1 2">
    <name type="scientific">Gammaproteobacteria bacterium LSUCC0057</name>
    <dbReference type="NCBI Taxonomy" id="2559237"/>
    <lineage>
        <taxon>Bacteria</taxon>
        <taxon>Pseudomonadati</taxon>
        <taxon>Pseudomonadota</taxon>
        <taxon>Gammaproteobacteria</taxon>
        <taxon>Cellvibrionales</taxon>
        <taxon>Porticoccaceae</taxon>
        <taxon>SAR92 clade</taxon>
    </lineage>
</organism>